<comment type="caution">
    <text evidence="2">The sequence shown here is derived from an EMBL/GenBank/DDBJ whole genome shotgun (WGS) entry which is preliminary data.</text>
</comment>
<dbReference type="EMBL" id="JAWDGP010003532">
    <property type="protein sequence ID" value="KAK3773499.1"/>
    <property type="molecule type" value="Genomic_DNA"/>
</dbReference>
<keyword evidence="3" id="KW-1185">Reference proteome</keyword>
<name>A0AAE0ZQ32_9GAST</name>
<accession>A0AAE0ZQ32</accession>
<proteinExistence type="predicted"/>
<feature type="chain" id="PRO_5042183730" evidence="1">
    <location>
        <begin position="20"/>
        <end position="226"/>
    </location>
</feature>
<dbReference type="Proteomes" id="UP001283361">
    <property type="component" value="Unassembled WGS sequence"/>
</dbReference>
<dbReference type="AlphaFoldDB" id="A0AAE0ZQ32"/>
<protein>
    <submittedName>
        <fullName evidence="2">Uncharacterized protein</fullName>
    </submittedName>
</protein>
<reference evidence="2" key="1">
    <citation type="journal article" date="2023" name="G3 (Bethesda)">
        <title>A reference genome for the long-term kleptoplast-retaining sea slug Elysia crispata morphotype clarki.</title>
        <authorList>
            <person name="Eastman K.E."/>
            <person name="Pendleton A.L."/>
            <person name="Shaikh M.A."/>
            <person name="Suttiyut T."/>
            <person name="Ogas R."/>
            <person name="Tomko P."/>
            <person name="Gavelis G."/>
            <person name="Widhalm J.R."/>
            <person name="Wisecaver J.H."/>
        </authorList>
    </citation>
    <scope>NUCLEOTIDE SEQUENCE</scope>
    <source>
        <strain evidence="2">ECLA1</strain>
    </source>
</reference>
<evidence type="ECO:0000313" key="3">
    <source>
        <dbReference type="Proteomes" id="UP001283361"/>
    </source>
</evidence>
<sequence length="226" mass="25202">MESALKLSLVALTLVGVSASLYRERRFLLDVTERAKDLVSTRDNSTLFSWDIGKGKFPVENKDAVSDALTDVSYAASEIAKYNSLLLGASNLFRAYVLFNTDDKNLDKWTAAADTVTGLYDAAETVHEISKHYVLEISRAVQNDTDHQSHLIDRALRTARIAVYRVETLIQDATAALMELRDVHEGNETDIVYGFLLQLLNLSNDIHNLKGSFKTFIEAVDIESVD</sequence>
<keyword evidence="1" id="KW-0732">Signal</keyword>
<organism evidence="2 3">
    <name type="scientific">Elysia crispata</name>
    <name type="common">lettuce slug</name>
    <dbReference type="NCBI Taxonomy" id="231223"/>
    <lineage>
        <taxon>Eukaryota</taxon>
        <taxon>Metazoa</taxon>
        <taxon>Spiralia</taxon>
        <taxon>Lophotrochozoa</taxon>
        <taxon>Mollusca</taxon>
        <taxon>Gastropoda</taxon>
        <taxon>Heterobranchia</taxon>
        <taxon>Euthyneura</taxon>
        <taxon>Panpulmonata</taxon>
        <taxon>Sacoglossa</taxon>
        <taxon>Placobranchoidea</taxon>
        <taxon>Plakobranchidae</taxon>
        <taxon>Elysia</taxon>
    </lineage>
</organism>
<evidence type="ECO:0000313" key="2">
    <source>
        <dbReference type="EMBL" id="KAK3773499.1"/>
    </source>
</evidence>
<evidence type="ECO:0000256" key="1">
    <source>
        <dbReference type="SAM" id="SignalP"/>
    </source>
</evidence>
<gene>
    <name evidence="2" type="ORF">RRG08_009271</name>
</gene>
<feature type="signal peptide" evidence="1">
    <location>
        <begin position="1"/>
        <end position="19"/>
    </location>
</feature>